<dbReference type="Pfam" id="PF12686">
    <property type="entry name" value="DUF3800"/>
    <property type="match status" value="1"/>
</dbReference>
<evidence type="ECO:0000313" key="1">
    <source>
        <dbReference type="EMBL" id="SFN65873.1"/>
    </source>
</evidence>
<dbReference type="InterPro" id="IPR024524">
    <property type="entry name" value="DUF3800"/>
</dbReference>
<accession>A0A1I5ATV7</accession>
<dbReference type="AlphaFoldDB" id="A0A1I5ATV7"/>
<sequence length="233" mass="26215">MLYAFLDESYTADRYYVGAIVVRTENLSDVSGALKASREYARGFGIDSPSVEFHAHEIMSGVGCWAPVRGKTRAALAIYGDALDRLAELPIKMIIRGVDVTRLNARYRYPYAPHRIALQHALEAVNEYAASVGDVVTVIADEVQGQAMHILQTAQYQVSGTGGYRSSKLVQIEMPIVFGKSSESPGVQSADLAVYLYRRLDAHVEKHERTRRAVERLWEKVQPIRHHVWRWDP</sequence>
<reference evidence="2" key="1">
    <citation type="submission" date="2016-10" db="EMBL/GenBank/DDBJ databases">
        <authorList>
            <person name="Varghese N."/>
            <person name="Submissions S."/>
        </authorList>
    </citation>
    <scope>NUCLEOTIDE SEQUENCE [LARGE SCALE GENOMIC DNA]</scope>
    <source>
        <strain evidence="2">CGMCC 1.11101</strain>
    </source>
</reference>
<organism evidence="1 2">
    <name type="scientific">Mycetocola miduiensis</name>
    <dbReference type="NCBI Taxonomy" id="995034"/>
    <lineage>
        <taxon>Bacteria</taxon>
        <taxon>Bacillati</taxon>
        <taxon>Actinomycetota</taxon>
        <taxon>Actinomycetes</taxon>
        <taxon>Micrococcales</taxon>
        <taxon>Microbacteriaceae</taxon>
        <taxon>Mycetocola</taxon>
    </lineage>
</organism>
<dbReference type="OrthoDB" id="3243307at2"/>
<evidence type="ECO:0008006" key="3">
    <source>
        <dbReference type="Google" id="ProtNLM"/>
    </source>
</evidence>
<dbReference type="RefSeq" id="WP_090710263.1">
    <property type="nucleotide sequence ID" value="NZ_FOVM01000004.1"/>
</dbReference>
<proteinExistence type="predicted"/>
<evidence type="ECO:0000313" key="2">
    <source>
        <dbReference type="Proteomes" id="UP000198867"/>
    </source>
</evidence>
<dbReference type="Proteomes" id="UP000198867">
    <property type="component" value="Unassembled WGS sequence"/>
</dbReference>
<keyword evidence="2" id="KW-1185">Reference proteome</keyword>
<protein>
    <recommendedName>
        <fullName evidence="3">DUF3800 domain-containing protein</fullName>
    </recommendedName>
</protein>
<gene>
    <name evidence="1" type="ORF">SAMN05216219_1538</name>
</gene>
<dbReference type="EMBL" id="FOVM01000004">
    <property type="protein sequence ID" value="SFN65873.1"/>
    <property type="molecule type" value="Genomic_DNA"/>
</dbReference>
<name>A0A1I5ATV7_9MICO</name>